<dbReference type="EMBL" id="AFNU02000007">
    <property type="protein sequence ID" value="ERJ11914.1"/>
    <property type="molecule type" value="Genomic_DNA"/>
</dbReference>
<dbReference type="Proteomes" id="UP000005707">
    <property type="component" value="Unassembled WGS sequence"/>
</dbReference>
<accession>U2FL28</accession>
<keyword evidence="1" id="KW-0732">Signal</keyword>
<gene>
    <name evidence="2" type="ORF">HLPCO_002154</name>
</gene>
<evidence type="ECO:0000256" key="1">
    <source>
        <dbReference type="SAM" id="SignalP"/>
    </source>
</evidence>
<reference evidence="2 3" key="1">
    <citation type="journal article" date="2011" name="J. Bacteriol.">
        <title>Genome sequence of Haloplasma contractile, an unusual contractile bacterium from a deep-sea anoxic brine lake.</title>
        <authorList>
            <person name="Antunes A."/>
            <person name="Alam I."/>
            <person name="El Dorry H."/>
            <person name="Siam R."/>
            <person name="Robertson A."/>
            <person name="Bajic V.B."/>
            <person name="Stingl U."/>
        </authorList>
    </citation>
    <scope>NUCLEOTIDE SEQUENCE [LARGE SCALE GENOMIC DNA]</scope>
    <source>
        <strain evidence="2 3">SSD-17B</strain>
    </source>
</reference>
<dbReference type="InParanoid" id="U2FL28"/>
<dbReference type="RefSeq" id="WP_008827427.1">
    <property type="nucleotide sequence ID" value="NZ_AFNU02000007.1"/>
</dbReference>
<sequence length="367" mass="44237">MKFRLLLITILSLTSLLLTGCQNDEVEITTETTDEEYVKLQADYEYFQSLDFSDETIYFDPNFYIHEDEHDINWYEVIGQNKEVSDAYFKLDYRYKSLDDSSVVTYVHGKKSHLTLTYDDGHHPVATKDIPVVYLDVGSFANIEPRLYGFTHRFITVHEKDYKIEFKTYNDDYYGVWFSHMSDEETDYVMQGDYRIANEDFRYNEKYTGPKTYYIEGTPVLKIWKVEMGYRVGVLDPNDYTTVITDYYVYSVDMDHSRSHWFFHWEKLLSLRDFYSEFNYEIDYIEYDPILDHLEVRLQAYNEDKTIHYNETYTVDDYYTQLFSKDDLDYDIEITRVDQQIVNITFIHKKLDDYEFSYTLEANRTKD</sequence>
<evidence type="ECO:0000313" key="3">
    <source>
        <dbReference type="Proteomes" id="UP000005707"/>
    </source>
</evidence>
<dbReference type="AlphaFoldDB" id="U2FL28"/>
<keyword evidence="2" id="KW-0449">Lipoprotein</keyword>
<proteinExistence type="predicted"/>
<comment type="caution">
    <text evidence="2">The sequence shown here is derived from an EMBL/GenBank/DDBJ whole genome shotgun (WGS) entry which is preliminary data.</text>
</comment>
<dbReference type="PROSITE" id="PS51257">
    <property type="entry name" value="PROKAR_LIPOPROTEIN"/>
    <property type="match status" value="1"/>
</dbReference>
<organism evidence="2 3">
    <name type="scientific">Haloplasma contractile SSD-17B</name>
    <dbReference type="NCBI Taxonomy" id="1033810"/>
    <lineage>
        <taxon>Bacteria</taxon>
        <taxon>Bacillati</taxon>
        <taxon>Mycoplasmatota</taxon>
        <taxon>Mollicutes</taxon>
        <taxon>Haloplasmatales</taxon>
        <taxon>Haloplasmataceae</taxon>
        <taxon>Haloplasma</taxon>
    </lineage>
</organism>
<keyword evidence="3" id="KW-1185">Reference proteome</keyword>
<feature type="chain" id="PRO_5004626284" evidence="1">
    <location>
        <begin position="21"/>
        <end position="367"/>
    </location>
</feature>
<reference evidence="2 3" key="2">
    <citation type="journal article" date="2013" name="PLoS ONE">
        <title>INDIGO - INtegrated Data Warehouse of MIcrobial GenOmes with Examples from the Red Sea Extremophiles.</title>
        <authorList>
            <person name="Alam I."/>
            <person name="Antunes A."/>
            <person name="Kamau A.A."/>
            <person name="Ba Alawi W."/>
            <person name="Kalkatawi M."/>
            <person name="Stingl U."/>
            <person name="Bajic V.B."/>
        </authorList>
    </citation>
    <scope>NUCLEOTIDE SEQUENCE [LARGE SCALE GENOMIC DNA]</scope>
    <source>
        <strain evidence="2 3">SSD-17B</strain>
    </source>
</reference>
<evidence type="ECO:0000313" key="2">
    <source>
        <dbReference type="EMBL" id="ERJ11914.1"/>
    </source>
</evidence>
<protein>
    <submittedName>
        <fullName evidence="2">Membrane lipoprotein</fullName>
    </submittedName>
</protein>
<name>U2FL28_9MOLU</name>
<feature type="signal peptide" evidence="1">
    <location>
        <begin position="1"/>
        <end position="20"/>
    </location>
</feature>